<evidence type="ECO:0000259" key="2">
    <source>
        <dbReference type="SMART" id="SM00487"/>
    </source>
</evidence>
<dbReference type="SUPFAM" id="SSF52540">
    <property type="entry name" value="P-loop containing nucleoside triphosphate hydrolases"/>
    <property type="match status" value="1"/>
</dbReference>
<dbReference type="InterPro" id="IPR000330">
    <property type="entry name" value="SNF2_N"/>
</dbReference>
<dbReference type="InterPro" id="IPR038718">
    <property type="entry name" value="SNF2-like_sf"/>
</dbReference>
<dbReference type="Gene3D" id="3.40.50.10810">
    <property type="entry name" value="Tandem AAA-ATPase domain"/>
    <property type="match status" value="1"/>
</dbReference>
<dbReference type="InterPro" id="IPR014001">
    <property type="entry name" value="Helicase_ATP-bd"/>
</dbReference>
<organism evidence="3 4">
    <name type="scientific">Prorocentrum cordatum</name>
    <dbReference type="NCBI Taxonomy" id="2364126"/>
    <lineage>
        <taxon>Eukaryota</taxon>
        <taxon>Sar</taxon>
        <taxon>Alveolata</taxon>
        <taxon>Dinophyceae</taxon>
        <taxon>Prorocentrales</taxon>
        <taxon>Prorocentraceae</taxon>
        <taxon>Prorocentrum</taxon>
    </lineage>
</organism>
<dbReference type="Proteomes" id="UP001189429">
    <property type="component" value="Unassembled WGS sequence"/>
</dbReference>
<feature type="non-terminal residue" evidence="3">
    <location>
        <position position="223"/>
    </location>
</feature>
<sequence>MMKLPKSVHDRLYGYQRQGITWMWNLFHKRWGGILADEMGLGKTVQCAAFLASLKFTQQGSRFLVVANMGLLEQWKRELNTWANDTGLAVHLLHGSQHDRRLALQGFNRKGGVVLVSYDMVRNGISYLRTAGLASATAAAPQKRKRQDKRSVRDDDSPSEGEGQAPAPAPLGSEDHKTPWDVAASAVVGLEASGTLPWALGGSLAPGVLCSGGASPGAGRGCP</sequence>
<dbReference type="InterPro" id="IPR050496">
    <property type="entry name" value="SNF2_RAD54_helicase_repair"/>
</dbReference>
<evidence type="ECO:0000313" key="3">
    <source>
        <dbReference type="EMBL" id="CAK0860291.1"/>
    </source>
</evidence>
<dbReference type="PANTHER" id="PTHR45629">
    <property type="entry name" value="SNF2/RAD54 FAMILY MEMBER"/>
    <property type="match status" value="1"/>
</dbReference>
<evidence type="ECO:0000256" key="1">
    <source>
        <dbReference type="SAM" id="MobiDB-lite"/>
    </source>
</evidence>
<feature type="region of interest" description="Disordered" evidence="1">
    <location>
        <begin position="138"/>
        <end position="178"/>
    </location>
</feature>
<evidence type="ECO:0000313" key="4">
    <source>
        <dbReference type="Proteomes" id="UP001189429"/>
    </source>
</evidence>
<dbReference type="InterPro" id="IPR027417">
    <property type="entry name" value="P-loop_NTPase"/>
</dbReference>
<comment type="caution">
    <text evidence="3">The sequence shown here is derived from an EMBL/GenBank/DDBJ whole genome shotgun (WGS) entry which is preliminary data.</text>
</comment>
<name>A0ABN9UKE1_9DINO</name>
<accession>A0ABN9UKE1</accession>
<dbReference type="PANTHER" id="PTHR45629:SF7">
    <property type="entry name" value="DNA EXCISION REPAIR PROTEIN ERCC-6-RELATED"/>
    <property type="match status" value="1"/>
</dbReference>
<dbReference type="EMBL" id="CAUYUJ010015962">
    <property type="protein sequence ID" value="CAK0860291.1"/>
    <property type="molecule type" value="Genomic_DNA"/>
</dbReference>
<protein>
    <recommendedName>
        <fullName evidence="2">Helicase ATP-binding domain-containing protein</fullName>
    </recommendedName>
</protein>
<proteinExistence type="predicted"/>
<feature type="domain" description="Helicase ATP-binding" evidence="2">
    <location>
        <begin position="8"/>
        <end position="176"/>
    </location>
</feature>
<keyword evidence="4" id="KW-1185">Reference proteome</keyword>
<gene>
    <name evidence="3" type="ORF">PCOR1329_LOCUS49297</name>
</gene>
<dbReference type="Pfam" id="PF00176">
    <property type="entry name" value="SNF2-rel_dom"/>
    <property type="match status" value="1"/>
</dbReference>
<reference evidence="3" key="1">
    <citation type="submission" date="2023-10" db="EMBL/GenBank/DDBJ databases">
        <authorList>
            <person name="Chen Y."/>
            <person name="Shah S."/>
            <person name="Dougan E. K."/>
            <person name="Thang M."/>
            <person name="Chan C."/>
        </authorList>
    </citation>
    <scope>NUCLEOTIDE SEQUENCE [LARGE SCALE GENOMIC DNA]</scope>
</reference>
<dbReference type="SMART" id="SM00487">
    <property type="entry name" value="DEXDc"/>
    <property type="match status" value="1"/>
</dbReference>